<dbReference type="PANTHER" id="PTHR36115">
    <property type="entry name" value="PROLINE-RICH ANTIGEN HOMOLOG-RELATED"/>
    <property type="match status" value="1"/>
</dbReference>
<feature type="transmembrane region" description="Helical" evidence="7">
    <location>
        <begin position="47"/>
        <end position="69"/>
    </location>
</feature>
<keyword evidence="3 7" id="KW-0812">Transmembrane</keyword>
<evidence type="ECO:0000256" key="6">
    <source>
        <dbReference type="SAM" id="MobiDB-lite"/>
    </source>
</evidence>
<accession>A0A542E5Z8</accession>
<sequence length="174" mass="18221">MVDRRDVGSWLDGPRARTSTGPDDYAGARLGLPREGPGSLGRFGRRLVALLVDWAMCLLVASLVLGFRYGDGDGSDGLRPLLVLLVENVVLLATLGSTFGQRLVGLQLRRLDGGRPGLLPVVVRSVLLCIAVPALVWDRDGRGLHDKAAGTMLLRTGGRASAPDGADGADGGGR</sequence>
<protein>
    <submittedName>
        <fullName evidence="9">Putative RDD family membrane protein YckC</fullName>
    </submittedName>
</protein>
<feature type="transmembrane region" description="Helical" evidence="7">
    <location>
        <begin position="81"/>
        <end position="105"/>
    </location>
</feature>
<feature type="region of interest" description="Disordered" evidence="6">
    <location>
        <begin position="1"/>
        <end position="30"/>
    </location>
</feature>
<dbReference type="InterPro" id="IPR051791">
    <property type="entry name" value="Pra-immunoreactive"/>
</dbReference>
<dbReference type="PIRSF" id="PIRSF021697">
    <property type="entry name" value="UCP021697"/>
    <property type="match status" value="1"/>
</dbReference>
<organism evidence="9 10">
    <name type="scientific">Lapillicoccus jejuensis</name>
    <dbReference type="NCBI Taxonomy" id="402171"/>
    <lineage>
        <taxon>Bacteria</taxon>
        <taxon>Bacillati</taxon>
        <taxon>Actinomycetota</taxon>
        <taxon>Actinomycetes</taxon>
        <taxon>Micrococcales</taxon>
        <taxon>Intrasporangiaceae</taxon>
        <taxon>Lapillicoccus</taxon>
    </lineage>
</organism>
<feature type="domain" description="RDD" evidence="8">
    <location>
        <begin position="42"/>
        <end position="150"/>
    </location>
</feature>
<gene>
    <name evidence="9" type="ORF">FB458_3825</name>
</gene>
<dbReference type="OrthoDB" id="5187110at2"/>
<name>A0A542E5Z8_9MICO</name>
<dbReference type="InterPro" id="IPR010432">
    <property type="entry name" value="RDD"/>
</dbReference>
<evidence type="ECO:0000256" key="5">
    <source>
        <dbReference type="ARBA" id="ARBA00023136"/>
    </source>
</evidence>
<dbReference type="InterPro" id="IPR016795">
    <property type="entry name" value="UCP021697"/>
</dbReference>
<comment type="caution">
    <text evidence="9">The sequence shown here is derived from an EMBL/GenBank/DDBJ whole genome shotgun (WGS) entry which is preliminary data.</text>
</comment>
<reference evidence="9 10" key="1">
    <citation type="submission" date="2019-06" db="EMBL/GenBank/DDBJ databases">
        <title>Sequencing the genomes of 1000 actinobacteria strains.</title>
        <authorList>
            <person name="Klenk H.-P."/>
        </authorList>
    </citation>
    <scope>NUCLEOTIDE SEQUENCE [LARGE SCALE GENOMIC DNA]</scope>
    <source>
        <strain evidence="9 10">DSM 18607</strain>
    </source>
</reference>
<evidence type="ECO:0000256" key="4">
    <source>
        <dbReference type="ARBA" id="ARBA00022989"/>
    </source>
</evidence>
<evidence type="ECO:0000256" key="1">
    <source>
        <dbReference type="ARBA" id="ARBA00004651"/>
    </source>
</evidence>
<dbReference type="GO" id="GO:0005886">
    <property type="term" value="C:plasma membrane"/>
    <property type="evidence" value="ECO:0007669"/>
    <property type="project" value="UniProtKB-SubCell"/>
</dbReference>
<evidence type="ECO:0000259" key="8">
    <source>
        <dbReference type="Pfam" id="PF06271"/>
    </source>
</evidence>
<evidence type="ECO:0000256" key="2">
    <source>
        <dbReference type="ARBA" id="ARBA00022475"/>
    </source>
</evidence>
<dbReference type="Proteomes" id="UP000317893">
    <property type="component" value="Unassembled WGS sequence"/>
</dbReference>
<dbReference type="Pfam" id="PF06271">
    <property type="entry name" value="RDD"/>
    <property type="match status" value="1"/>
</dbReference>
<proteinExistence type="predicted"/>
<evidence type="ECO:0000313" key="9">
    <source>
        <dbReference type="EMBL" id="TQJ10696.1"/>
    </source>
</evidence>
<feature type="transmembrane region" description="Helical" evidence="7">
    <location>
        <begin position="117"/>
        <end position="137"/>
    </location>
</feature>
<evidence type="ECO:0000313" key="10">
    <source>
        <dbReference type="Proteomes" id="UP000317893"/>
    </source>
</evidence>
<dbReference type="AlphaFoldDB" id="A0A542E5Z8"/>
<keyword evidence="2" id="KW-1003">Cell membrane</keyword>
<dbReference type="EMBL" id="VFMN01000001">
    <property type="protein sequence ID" value="TQJ10696.1"/>
    <property type="molecule type" value="Genomic_DNA"/>
</dbReference>
<evidence type="ECO:0000256" key="3">
    <source>
        <dbReference type="ARBA" id="ARBA00022692"/>
    </source>
</evidence>
<dbReference type="PANTHER" id="PTHR36115:SF6">
    <property type="entry name" value="PROLINE-RICH ANTIGEN HOMOLOG"/>
    <property type="match status" value="1"/>
</dbReference>
<keyword evidence="10" id="KW-1185">Reference proteome</keyword>
<evidence type="ECO:0000256" key="7">
    <source>
        <dbReference type="SAM" id="Phobius"/>
    </source>
</evidence>
<comment type="subcellular location">
    <subcellularLocation>
        <location evidence="1">Cell membrane</location>
        <topology evidence="1">Multi-pass membrane protein</topology>
    </subcellularLocation>
</comment>
<keyword evidence="5 7" id="KW-0472">Membrane</keyword>
<keyword evidence="4 7" id="KW-1133">Transmembrane helix</keyword>